<name>N1UPB0_9MICC</name>
<dbReference type="Proteomes" id="UP000010729">
    <property type="component" value="Unassembled WGS sequence"/>
</dbReference>
<proteinExistence type="predicted"/>
<dbReference type="PANTHER" id="PTHR37461:SF1">
    <property type="entry name" value="ANTI-SIGMA-K FACTOR RSKA"/>
    <property type="match status" value="1"/>
</dbReference>
<feature type="domain" description="Anti-sigma K factor RskA C-terminal" evidence="1">
    <location>
        <begin position="3"/>
        <end position="136"/>
    </location>
</feature>
<sequence>AGLAGWAFGQSAERGRLEEQLAQAQQTQATMLGILTAADAQVATARMEDGAVVTLAYAPSLNQAAVTAHGLPELPDDQTYELWLQHDDQMVPAGLMPAGEAGAPMMKLLEGQLEGASAFGITVEPAGGSPAPTTEPLMVQEL</sequence>
<evidence type="ECO:0000313" key="2">
    <source>
        <dbReference type="EMBL" id="EMY32256.1"/>
    </source>
</evidence>
<evidence type="ECO:0000259" key="1">
    <source>
        <dbReference type="Pfam" id="PF10099"/>
    </source>
</evidence>
<dbReference type="GO" id="GO:0016989">
    <property type="term" value="F:sigma factor antagonist activity"/>
    <property type="evidence" value="ECO:0007669"/>
    <property type="project" value="TreeGrafter"/>
</dbReference>
<organism evidence="2 3">
    <name type="scientific">Arthrobacter crystallopoietes BAB-32</name>
    <dbReference type="NCBI Taxonomy" id="1246476"/>
    <lineage>
        <taxon>Bacteria</taxon>
        <taxon>Bacillati</taxon>
        <taxon>Actinomycetota</taxon>
        <taxon>Actinomycetes</taxon>
        <taxon>Micrococcales</taxon>
        <taxon>Micrococcaceae</taxon>
        <taxon>Crystallibacter</taxon>
    </lineage>
</organism>
<dbReference type="OrthoDB" id="153510at2"/>
<feature type="non-terminal residue" evidence="2">
    <location>
        <position position="1"/>
    </location>
</feature>
<dbReference type="RefSeq" id="WP_005275105.1">
    <property type="nucleotide sequence ID" value="NZ_ANPE02000305.1"/>
</dbReference>
<dbReference type="PANTHER" id="PTHR37461">
    <property type="entry name" value="ANTI-SIGMA-K FACTOR RSKA"/>
    <property type="match status" value="1"/>
</dbReference>
<accession>N1UPB0</accession>
<protein>
    <recommendedName>
        <fullName evidence="1">Anti-sigma K factor RskA C-terminal domain-containing protein</fullName>
    </recommendedName>
</protein>
<reference evidence="2 3" key="1">
    <citation type="journal article" date="2013" name="Genome Announc.">
        <title>Draft Genome Sequence of Arthrobacter crystallopoietes Strain BAB-32, Revealing Genes for Bioremediation.</title>
        <authorList>
            <person name="Joshi M.N."/>
            <person name="Pandit A.S."/>
            <person name="Sharma A."/>
            <person name="Pandya R.V."/>
            <person name="Desai S.M."/>
            <person name="Saxena A.K."/>
            <person name="Bagatharia S.B."/>
        </authorList>
    </citation>
    <scope>NUCLEOTIDE SEQUENCE [LARGE SCALE GENOMIC DNA]</scope>
    <source>
        <strain evidence="2 3">BAB-32</strain>
    </source>
</reference>
<dbReference type="InterPro" id="IPR018764">
    <property type="entry name" value="RskA_C"/>
</dbReference>
<dbReference type="GO" id="GO:0005886">
    <property type="term" value="C:plasma membrane"/>
    <property type="evidence" value="ECO:0007669"/>
    <property type="project" value="InterPro"/>
</dbReference>
<comment type="caution">
    <text evidence="2">The sequence shown here is derived from an EMBL/GenBank/DDBJ whole genome shotgun (WGS) entry which is preliminary data.</text>
</comment>
<dbReference type="Pfam" id="PF10099">
    <property type="entry name" value="RskA_C"/>
    <property type="match status" value="1"/>
</dbReference>
<dbReference type="AlphaFoldDB" id="N1UPB0"/>
<dbReference type="EMBL" id="ANPE02000305">
    <property type="protein sequence ID" value="EMY32256.1"/>
    <property type="molecule type" value="Genomic_DNA"/>
</dbReference>
<dbReference type="GO" id="GO:0006417">
    <property type="term" value="P:regulation of translation"/>
    <property type="evidence" value="ECO:0007669"/>
    <property type="project" value="TreeGrafter"/>
</dbReference>
<gene>
    <name evidence="2" type="ORF">D477_021093</name>
</gene>
<keyword evidence="3" id="KW-1185">Reference proteome</keyword>
<evidence type="ECO:0000313" key="3">
    <source>
        <dbReference type="Proteomes" id="UP000010729"/>
    </source>
</evidence>
<dbReference type="InterPro" id="IPR051474">
    <property type="entry name" value="Anti-sigma-K/W_factor"/>
</dbReference>